<proteinExistence type="predicted"/>
<reference evidence="1" key="1">
    <citation type="submission" date="2019-11" db="UniProtKB">
        <authorList>
            <consortium name="WormBaseParasite"/>
        </authorList>
    </citation>
    <scope>IDENTIFICATION</scope>
    <source>
        <strain evidence="1">Puerto Rican</strain>
    </source>
</reference>
<dbReference type="AlphaFoldDB" id="A0A5K4FFQ0"/>
<dbReference type="ExpressionAtlas" id="A0A5K4FFQ0">
    <property type="expression patterns" value="baseline and differential"/>
</dbReference>
<name>A0A5K4FFQ0_SCHMA</name>
<sequence>MSSHNFLKFGVEFEGDGQLFTFECPAVYDDIIYKVSQKFGIPQSETSNYCFRKTEHSGTIEYYTTEENCRIRTGDVVQLVEIPDGFKCWPHEYWI</sequence>
<organism evidence="1">
    <name type="scientific">Schistosoma mansoni</name>
    <name type="common">Blood fluke</name>
    <dbReference type="NCBI Taxonomy" id="6183"/>
    <lineage>
        <taxon>Eukaryota</taxon>
        <taxon>Metazoa</taxon>
        <taxon>Spiralia</taxon>
        <taxon>Lophotrochozoa</taxon>
        <taxon>Platyhelminthes</taxon>
        <taxon>Trematoda</taxon>
        <taxon>Digenea</taxon>
        <taxon>Strigeidida</taxon>
        <taxon>Schistosomatoidea</taxon>
        <taxon>Schistosomatidae</taxon>
        <taxon>Schistosoma</taxon>
    </lineage>
</organism>
<accession>A0A5K4FFQ0</accession>
<protein>
    <submittedName>
        <fullName evidence="1">ELMO domain-containing protein</fullName>
    </submittedName>
</protein>
<dbReference type="WBParaSite" id="Smp_347700.3">
    <property type="protein sequence ID" value="Smp_347700.3"/>
    <property type="gene ID" value="Smp_347700"/>
</dbReference>
<evidence type="ECO:0000313" key="1">
    <source>
        <dbReference type="WBParaSite" id="Smp_347700.3"/>
    </source>
</evidence>
<dbReference type="InParanoid" id="A0A5K4FFQ0"/>